<evidence type="ECO:0000313" key="3">
    <source>
        <dbReference type="EMBL" id="MBO8438836.1"/>
    </source>
</evidence>
<comment type="caution">
    <text evidence="3">The sequence shown here is derived from an EMBL/GenBank/DDBJ whole genome shotgun (WGS) entry which is preliminary data.</text>
</comment>
<dbReference type="SUPFAM" id="SSF47413">
    <property type="entry name" value="lambda repressor-like DNA-binding domains"/>
    <property type="match status" value="1"/>
</dbReference>
<dbReference type="PROSITE" id="PS50943">
    <property type="entry name" value="HTH_CROC1"/>
    <property type="match status" value="1"/>
</dbReference>
<dbReference type="CDD" id="cd02209">
    <property type="entry name" value="cupin_XRE_C"/>
    <property type="match status" value="1"/>
</dbReference>
<dbReference type="GO" id="GO:0005829">
    <property type="term" value="C:cytosol"/>
    <property type="evidence" value="ECO:0007669"/>
    <property type="project" value="TreeGrafter"/>
</dbReference>
<organism evidence="3 4">
    <name type="scientific">Candidatus Caccoplasma merdipullorum</name>
    <dbReference type="NCBI Taxonomy" id="2840718"/>
    <lineage>
        <taxon>Bacteria</taxon>
        <taxon>Pseudomonadati</taxon>
        <taxon>Bacteroidota</taxon>
        <taxon>Bacteroidia</taxon>
        <taxon>Bacteroidales</taxon>
        <taxon>Bacteroidaceae</taxon>
        <taxon>Bacteroidaceae incertae sedis</taxon>
        <taxon>Candidatus Caccoplasma</taxon>
    </lineage>
</organism>
<keyword evidence="1" id="KW-0238">DNA-binding</keyword>
<reference evidence="3" key="2">
    <citation type="journal article" date="2021" name="PeerJ">
        <title>Extensive microbial diversity within the chicken gut microbiome revealed by metagenomics and culture.</title>
        <authorList>
            <person name="Gilroy R."/>
            <person name="Ravi A."/>
            <person name="Getino M."/>
            <person name="Pursley I."/>
            <person name="Horton D.L."/>
            <person name="Alikhan N.F."/>
            <person name="Baker D."/>
            <person name="Gharbi K."/>
            <person name="Hall N."/>
            <person name="Watson M."/>
            <person name="Adriaenssens E.M."/>
            <person name="Foster-Nyarko E."/>
            <person name="Jarju S."/>
            <person name="Secka A."/>
            <person name="Antonio M."/>
            <person name="Oren A."/>
            <person name="Chaudhuri R.R."/>
            <person name="La Ragione R."/>
            <person name="Hildebrand F."/>
            <person name="Pallen M.J."/>
        </authorList>
    </citation>
    <scope>NUCLEOTIDE SEQUENCE</scope>
    <source>
        <strain evidence="3">G3-4614</strain>
    </source>
</reference>
<proteinExistence type="predicted"/>
<dbReference type="InterPro" id="IPR050807">
    <property type="entry name" value="TransReg_Diox_bact_type"/>
</dbReference>
<evidence type="ECO:0000256" key="1">
    <source>
        <dbReference type="ARBA" id="ARBA00023125"/>
    </source>
</evidence>
<evidence type="ECO:0000313" key="4">
    <source>
        <dbReference type="Proteomes" id="UP000823636"/>
    </source>
</evidence>
<dbReference type="Pfam" id="PF07883">
    <property type="entry name" value="Cupin_2"/>
    <property type="match status" value="1"/>
</dbReference>
<dbReference type="GO" id="GO:0003677">
    <property type="term" value="F:DNA binding"/>
    <property type="evidence" value="ECO:0007669"/>
    <property type="project" value="UniProtKB-KW"/>
</dbReference>
<dbReference type="InterPro" id="IPR010982">
    <property type="entry name" value="Lambda_DNA-bd_dom_sf"/>
</dbReference>
<dbReference type="EMBL" id="JADIMW010000083">
    <property type="protein sequence ID" value="MBO8438836.1"/>
    <property type="molecule type" value="Genomic_DNA"/>
</dbReference>
<reference evidence="3" key="1">
    <citation type="submission" date="2020-10" db="EMBL/GenBank/DDBJ databases">
        <authorList>
            <person name="Gilroy R."/>
        </authorList>
    </citation>
    <scope>NUCLEOTIDE SEQUENCE</scope>
    <source>
        <strain evidence="3">G3-4614</strain>
    </source>
</reference>
<name>A0A9D9E3U9_9BACT</name>
<dbReference type="Gene3D" id="1.10.260.40">
    <property type="entry name" value="lambda repressor-like DNA-binding domains"/>
    <property type="match status" value="1"/>
</dbReference>
<feature type="domain" description="HTH cro/C1-type" evidence="2">
    <location>
        <begin position="12"/>
        <end position="66"/>
    </location>
</feature>
<dbReference type="PANTHER" id="PTHR46797:SF19">
    <property type="entry name" value="BLL2473 PROTEIN"/>
    <property type="match status" value="1"/>
</dbReference>
<dbReference type="SMART" id="SM00530">
    <property type="entry name" value="HTH_XRE"/>
    <property type="match status" value="1"/>
</dbReference>
<gene>
    <name evidence="3" type="ORF">IAC54_08080</name>
</gene>
<dbReference type="Gene3D" id="2.60.120.10">
    <property type="entry name" value="Jelly Rolls"/>
    <property type="match status" value="1"/>
</dbReference>
<dbReference type="InterPro" id="IPR011051">
    <property type="entry name" value="RmlC_Cupin_sf"/>
</dbReference>
<evidence type="ECO:0000259" key="2">
    <source>
        <dbReference type="PROSITE" id="PS50943"/>
    </source>
</evidence>
<dbReference type="SUPFAM" id="SSF51182">
    <property type="entry name" value="RmlC-like cupins"/>
    <property type="match status" value="1"/>
</dbReference>
<dbReference type="InterPro" id="IPR013096">
    <property type="entry name" value="Cupin_2"/>
</dbReference>
<dbReference type="InterPro" id="IPR014710">
    <property type="entry name" value="RmlC-like_jellyroll"/>
</dbReference>
<accession>A0A9D9E3U9</accession>
<dbReference type="PANTHER" id="PTHR46797">
    <property type="entry name" value="HTH-TYPE TRANSCRIPTIONAL REGULATOR"/>
    <property type="match status" value="1"/>
</dbReference>
<dbReference type="GO" id="GO:0003700">
    <property type="term" value="F:DNA-binding transcription factor activity"/>
    <property type="evidence" value="ECO:0007669"/>
    <property type="project" value="TreeGrafter"/>
</dbReference>
<dbReference type="InterPro" id="IPR001387">
    <property type="entry name" value="Cro/C1-type_HTH"/>
</dbReference>
<dbReference type="CDD" id="cd00093">
    <property type="entry name" value="HTH_XRE"/>
    <property type="match status" value="1"/>
</dbReference>
<protein>
    <submittedName>
        <fullName evidence="3">Helix-turn-helix transcriptional regulator</fullName>
    </submittedName>
</protein>
<sequence>MIEQIKQIATRLKGLRDALDVSKAEMAKICNISEEEYCELESGTKDIPVSLLHKISSECGIDLSTLMFGDEPHMSSYFITRAGNGAAVERTKAYKYQSLASGFLNRKADPFIVTVEPDSTEKPIYLNTHAGQEFNLIIEGRMLLQIGDKKITLEKGDSIYFDSTRPHGMKALDGERVRFLAIII</sequence>
<dbReference type="Proteomes" id="UP000823636">
    <property type="component" value="Unassembled WGS sequence"/>
</dbReference>
<dbReference type="AlphaFoldDB" id="A0A9D9E3U9"/>